<dbReference type="GO" id="GO:0022857">
    <property type="term" value="F:transmembrane transporter activity"/>
    <property type="evidence" value="ECO:0007669"/>
    <property type="project" value="InterPro"/>
</dbReference>
<evidence type="ECO:0000256" key="3">
    <source>
        <dbReference type="ARBA" id="ARBA00022989"/>
    </source>
</evidence>
<dbReference type="FunFam" id="1.20.1250.20:FF:000196">
    <property type="entry name" value="MFS toxin efflux pump (AflT)"/>
    <property type="match status" value="1"/>
</dbReference>
<dbReference type="Gene3D" id="1.20.1720.10">
    <property type="entry name" value="Multidrug resistance protein D"/>
    <property type="match status" value="1"/>
</dbReference>
<reference evidence="8 9" key="1">
    <citation type="journal article" date="2012" name="BMC Genomics">
        <title>Tools to kill: Genome of one of the most destructive plant pathogenic fungi Macrophomina phaseolina.</title>
        <authorList>
            <person name="Islam M.S."/>
            <person name="Haque M.S."/>
            <person name="Islam M.M."/>
            <person name="Emdad E.M."/>
            <person name="Halim A."/>
            <person name="Hossen Q.M.M."/>
            <person name="Hossain M.Z."/>
            <person name="Ahmed B."/>
            <person name="Rahim S."/>
            <person name="Rahman M.S."/>
            <person name="Alam M.M."/>
            <person name="Hou S."/>
            <person name="Wan X."/>
            <person name="Saito J.A."/>
            <person name="Alam M."/>
        </authorList>
    </citation>
    <scope>NUCLEOTIDE SEQUENCE [LARGE SCALE GENOMIC DNA]</scope>
    <source>
        <strain evidence="8 9">MS6</strain>
    </source>
</reference>
<keyword evidence="2 6" id="KW-0812">Transmembrane</keyword>
<comment type="caution">
    <text evidence="8">The sequence shown here is derived from an EMBL/GenBank/DDBJ whole genome shotgun (WGS) entry which is preliminary data.</text>
</comment>
<feature type="transmembrane region" description="Helical" evidence="6">
    <location>
        <begin position="315"/>
        <end position="337"/>
    </location>
</feature>
<protein>
    <submittedName>
        <fullName evidence="8">Major facilitator superfamily</fullName>
    </submittedName>
</protein>
<feature type="domain" description="Major facilitator superfamily (MFS) profile" evidence="7">
    <location>
        <begin position="48"/>
        <end position="537"/>
    </location>
</feature>
<dbReference type="InterPro" id="IPR036259">
    <property type="entry name" value="MFS_trans_sf"/>
</dbReference>
<dbReference type="InterPro" id="IPR011701">
    <property type="entry name" value="MFS"/>
</dbReference>
<dbReference type="PANTHER" id="PTHR23501">
    <property type="entry name" value="MAJOR FACILITATOR SUPERFAMILY"/>
    <property type="match status" value="1"/>
</dbReference>
<sequence>MSEKPTDAPAHSAMASPPPQDDAKPQDVEAQPTPPPPSFPPLRVSIPILLTLQAGIFLIALDRTILSTAIPIITDEFDSLGDVGWYGSAYMLTTCATQLVVGRLYTFYNQRTVYLASLFFFELGSAVCGAAPNSLAFIVGRALAGLGSAGLFIGAVLLIIPLLPLSKRPILQGIGGAIFGVASVIGPLIGGAFTDHVTWRWCFYINLPIGAVQAIVVIFTVKQSVPPAKAALSLKDKLMQLDPLGNLCFVPGMVCLLIALQWGGSTYPWSNVRIIVLLVLAFLLLIAFVIIQTWNPNGTATITPRLLKQRTIAGAWWYTFCNSAAMMSMLYYLPLWFQAIKGADAVSSGLMLLPLILGFVVGSILTGAAVTRFGYYAPFMISSSVVLSIGAGLLTTLKTNSGRPEWLGYQVLYGFGLGFGMQQSNIALQCVLPRAEVPIGTTLIFFAQQLGGALFVSVCQNVFSNELVKGVRRLAPEVPPRAVVGTGATDLKNVFGPDSLPSVLQAYNGALIKALTVALVMSCLSILGSSVIEWKSVKKVGEAEAAMVKTEKEKEAREQKAGEVVEEKEGDERVGSEASRSDVVKANEVEKRNGSS</sequence>
<feature type="transmembrane region" description="Helical" evidence="6">
    <location>
        <begin position="170"/>
        <end position="189"/>
    </location>
</feature>
<feature type="compositionally biased region" description="Basic and acidic residues" evidence="5">
    <location>
        <begin position="549"/>
        <end position="596"/>
    </location>
</feature>
<dbReference type="EMBL" id="AHHD01000424">
    <property type="protein sequence ID" value="EKG12879.1"/>
    <property type="molecule type" value="Genomic_DNA"/>
</dbReference>
<dbReference type="GO" id="GO:0005886">
    <property type="term" value="C:plasma membrane"/>
    <property type="evidence" value="ECO:0007669"/>
    <property type="project" value="TreeGrafter"/>
</dbReference>
<feature type="region of interest" description="Disordered" evidence="5">
    <location>
        <begin position="547"/>
        <end position="596"/>
    </location>
</feature>
<evidence type="ECO:0000256" key="6">
    <source>
        <dbReference type="SAM" id="Phobius"/>
    </source>
</evidence>
<evidence type="ECO:0000256" key="1">
    <source>
        <dbReference type="ARBA" id="ARBA00004141"/>
    </source>
</evidence>
<dbReference type="PANTHER" id="PTHR23501:SF201">
    <property type="entry name" value="MFS AFLATOXIN EFFLUX PUMP"/>
    <property type="match status" value="1"/>
</dbReference>
<evidence type="ECO:0000313" key="9">
    <source>
        <dbReference type="Proteomes" id="UP000007129"/>
    </source>
</evidence>
<feature type="transmembrane region" description="Helical" evidence="6">
    <location>
        <begin position="83"/>
        <end position="101"/>
    </location>
</feature>
<dbReference type="eggNOG" id="KOG0254">
    <property type="taxonomic scope" value="Eukaryota"/>
</dbReference>
<dbReference type="Proteomes" id="UP000007129">
    <property type="component" value="Unassembled WGS sequence"/>
</dbReference>
<feature type="transmembrane region" description="Helical" evidence="6">
    <location>
        <begin position="143"/>
        <end position="164"/>
    </location>
</feature>
<keyword evidence="3 6" id="KW-1133">Transmembrane helix</keyword>
<dbReference type="VEuPathDB" id="FungiDB:MPH_09978"/>
<name>K2RRL5_MACPH</name>
<feature type="transmembrane region" description="Helical" evidence="6">
    <location>
        <begin position="241"/>
        <end position="262"/>
    </location>
</feature>
<evidence type="ECO:0000256" key="2">
    <source>
        <dbReference type="ARBA" id="ARBA00022692"/>
    </source>
</evidence>
<feature type="transmembrane region" description="Helical" evidence="6">
    <location>
        <begin position="44"/>
        <end position="62"/>
    </location>
</feature>
<feature type="transmembrane region" description="Helical" evidence="6">
    <location>
        <begin position="274"/>
        <end position="295"/>
    </location>
</feature>
<feature type="transmembrane region" description="Helical" evidence="6">
    <location>
        <begin position="349"/>
        <end position="370"/>
    </location>
</feature>
<keyword evidence="4 6" id="KW-0472">Membrane</keyword>
<dbReference type="PROSITE" id="PS50850">
    <property type="entry name" value="MFS"/>
    <property type="match status" value="1"/>
</dbReference>
<evidence type="ECO:0000256" key="4">
    <source>
        <dbReference type="ARBA" id="ARBA00023136"/>
    </source>
</evidence>
<dbReference type="Pfam" id="PF07690">
    <property type="entry name" value="MFS_1"/>
    <property type="match status" value="1"/>
</dbReference>
<dbReference type="SUPFAM" id="SSF103473">
    <property type="entry name" value="MFS general substrate transporter"/>
    <property type="match status" value="1"/>
</dbReference>
<dbReference type="OrthoDB" id="10021397at2759"/>
<dbReference type="FunCoup" id="K2RRL5">
    <property type="interactions" value="57"/>
</dbReference>
<dbReference type="InterPro" id="IPR020846">
    <property type="entry name" value="MFS_dom"/>
</dbReference>
<dbReference type="HOGENOM" id="CLU_000960_22_1_1"/>
<feature type="transmembrane region" description="Helical" evidence="6">
    <location>
        <begin position="376"/>
        <end position="397"/>
    </location>
</feature>
<evidence type="ECO:0000313" key="8">
    <source>
        <dbReference type="EMBL" id="EKG12879.1"/>
    </source>
</evidence>
<gene>
    <name evidence="8" type="ORF">MPH_09978</name>
</gene>
<dbReference type="Gene3D" id="1.20.1250.20">
    <property type="entry name" value="MFS general substrate transporter like domains"/>
    <property type="match status" value="1"/>
</dbReference>
<feature type="transmembrane region" description="Helical" evidence="6">
    <location>
        <begin position="201"/>
        <end position="221"/>
    </location>
</feature>
<evidence type="ECO:0000259" key="7">
    <source>
        <dbReference type="PROSITE" id="PS50850"/>
    </source>
</evidence>
<accession>K2RRL5</accession>
<feature type="transmembrane region" description="Helical" evidence="6">
    <location>
        <begin position="113"/>
        <end position="131"/>
    </location>
</feature>
<dbReference type="InParanoid" id="K2RRL5"/>
<dbReference type="FunFam" id="1.20.1720.10:FF:000012">
    <property type="entry name" value="MFS toxin efflux pump (AflT)"/>
    <property type="match status" value="1"/>
</dbReference>
<proteinExistence type="predicted"/>
<organism evidence="8 9">
    <name type="scientific">Macrophomina phaseolina (strain MS6)</name>
    <name type="common">Charcoal rot fungus</name>
    <dbReference type="NCBI Taxonomy" id="1126212"/>
    <lineage>
        <taxon>Eukaryota</taxon>
        <taxon>Fungi</taxon>
        <taxon>Dikarya</taxon>
        <taxon>Ascomycota</taxon>
        <taxon>Pezizomycotina</taxon>
        <taxon>Dothideomycetes</taxon>
        <taxon>Dothideomycetes incertae sedis</taxon>
        <taxon>Botryosphaeriales</taxon>
        <taxon>Botryosphaeriaceae</taxon>
        <taxon>Macrophomina</taxon>
    </lineage>
</organism>
<dbReference type="AlphaFoldDB" id="K2RRL5"/>
<evidence type="ECO:0000256" key="5">
    <source>
        <dbReference type="SAM" id="MobiDB-lite"/>
    </source>
</evidence>
<dbReference type="CDD" id="cd17502">
    <property type="entry name" value="MFS_Azr1_MDR_like"/>
    <property type="match status" value="1"/>
</dbReference>
<feature type="region of interest" description="Disordered" evidence="5">
    <location>
        <begin position="1"/>
        <end position="36"/>
    </location>
</feature>
<comment type="subcellular location">
    <subcellularLocation>
        <location evidence="1">Membrane</location>
        <topology evidence="1">Multi-pass membrane protein</topology>
    </subcellularLocation>
</comment>